<name>A0A547EL74_MANHA</name>
<dbReference type="KEGG" id="mhaq:WC39_01220"/>
<sequence length="62" mass="7422">MQILLIKMTKSALAFKHKRLTGQAVSQFLLKMVRNYSGFCKFWQEIDRLQKQAPRFYLRLNS</sequence>
<evidence type="ECO:0000313" key="3">
    <source>
        <dbReference type="Proteomes" id="UP000315164"/>
    </source>
</evidence>
<gene>
    <name evidence="2" type="ORF">FEA53_04890</name>
    <name evidence="1" type="ORF">FEB89_05430</name>
</gene>
<organism evidence="2 3">
    <name type="scientific">Mannheimia haemolytica</name>
    <name type="common">Pasteurella haemolytica</name>
    <dbReference type="NCBI Taxonomy" id="75985"/>
    <lineage>
        <taxon>Bacteria</taxon>
        <taxon>Pseudomonadati</taxon>
        <taxon>Pseudomonadota</taxon>
        <taxon>Gammaproteobacteria</taxon>
        <taxon>Pasteurellales</taxon>
        <taxon>Pasteurellaceae</taxon>
        <taxon>Mannheimia</taxon>
    </lineage>
</organism>
<protein>
    <submittedName>
        <fullName evidence="2">Uncharacterized protein</fullName>
    </submittedName>
</protein>
<keyword evidence="4" id="KW-1185">Reference proteome</keyword>
<dbReference type="KEGG" id="mhay:VK67_01225"/>
<dbReference type="EMBL" id="VAJB01000006">
    <property type="protein sequence ID" value="TRB75511.1"/>
    <property type="molecule type" value="Genomic_DNA"/>
</dbReference>
<dbReference type="Proteomes" id="UP000318394">
    <property type="component" value="Unassembled WGS sequence"/>
</dbReference>
<accession>A0A547EL74</accession>
<dbReference type="EMBL" id="VAJI01000007">
    <property type="protein sequence ID" value="TRB38554.1"/>
    <property type="molecule type" value="Genomic_DNA"/>
</dbReference>
<comment type="caution">
    <text evidence="2">The sequence shown here is derived from an EMBL/GenBank/DDBJ whole genome shotgun (WGS) entry which is preliminary data.</text>
</comment>
<proteinExistence type="predicted"/>
<reference evidence="3 4" key="1">
    <citation type="journal article" date="2019" name="Vet. Microbiol.">
        <title>Genetic characterization of susceptible and multi-drug resistant Mannheimia haemolytica isolated from high-risk stocker calves prior to and after antimicrobial metaphylaxis.</title>
        <authorList>
            <person name="Snyder E.R."/>
            <person name="Alvarez-Narvaez S."/>
            <person name="Credille B.C."/>
        </authorList>
    </citation>
    <scope>NUCLEOTIDE SEQUENCE [LARGE SCALE GENOMIC DNA]</scope>
    <source>
        <strain evidence="2 3">UGA-R5-128-1</strain>
        <strain evidence="1 4">UGA-R7-163-1</strain>
    </source>
</reference>
<dbReference type="Proteomes" id="UP000315164">
    <property type="component" value="Unassembled WGS sequence"/>
</dbReference>
<dbReference type="AlphaFoldDB" id="A0A547EL74"/>
<evidence type="ECO:0000313" key="4">
    <source>
        <dbReference type="Proteomes" id="UP000318394"/>
    </source>
</evidence>
<dbReference type="OrthoDB" id="9949257at2"/>
<evidence type="ECO:0000313" key="2">
    <source>
        <dbReference type="EMBL" id="TRB75511.1"/>
    </source>
</evidence>
<evidence type="ECO:0000313" key="1">
    <source>
        <dbReference type="EMBL" id="TRB38554.1"/>
    </source>
</evidence>